<dbReference type="AlphaFoldDB" id="A0A060CEQ4"/>
<accession>A0A060CEQ4</accession>
<reference evidence="1" key="1">
    <citation type="journal article" date="2013" name="Environ. Microbiol.">
        <title>Seasonally variable intestinal metagenomes of the red palm weevil (Rhynchophorus ferrugineus).</title>
        <authorList>
            <person name="Jia S."/>
            <person name="Zhang X."/>
            <person name="Zhang G."/>
            <person name="Yin A."/>
            <person name="Zhang S."/>
            <person name="Li F."/>
            <person name="Wang L."/>
            <person name="Zhao D."/>
            <person name="Yun Q."/>
            <person name="Tala"/>
            <person name="Wang J."/>
            <person name="Sun G."/>
            <person name="Baabdullah M."/>
            <person name="Yu X."/>
            <person name="Hu S."/>
            <person name="Al-Mssallem I.S."/>
            <person name="Yu J."/>
        </authorList>
    </citation>
    <scope>NUCLEOTIDE SEQUENCE</scope>
</reference>
<evidence type="ECO:0000313" key="1">
    <source>
        <dbReference type="EMBL" id="AIA93387.1"/>
    </source>
</evidence>
<protein>
    <submittedName>
        <fullName evidence="1">CAZy families GH3 protein</fullName>
    </submittedName>
</protein>
<dbReference type="EMBL" id="KF126045">
    <property type="protein sequence ID" value="AIA93387.1"/>
    <property type="molecule type" value="Genomic_DNA"/>
</dbReference>
<organism evidence="1">
    <name type="scientific">uncultured Lactobacillus sp</name>
    <dbReference type="NCBI Taxonomy" id="153152"/>
    <lineage>
        <taxon>Bacteria</taxon>
        <taxon>Bacillati</taxon>
        <taxon>Bacillota</taxon>
        <taxon>Bacilli</taxon>
        <taxon>Lactobacillales</taxon>
        <taxon>Lactobacillaceae</taxon>
        <taxon>Lactobacillus</taxon>
        <taxon>environmental samples</taxon>
    </lineage>
</organism>
<sequence>MEYEEKNWILNGDLNKVFVGTSSENIIKDFKIAVHGEKESLSAIPEWYKYLNGKPSVGDFENLSKIKVTPYDIKK</sequence>
<proteinExistence type="predicted"/>
<name>A0A060CEQ4_9LACO</name>